<feature type="region of interest" description="Disordered" evidence="8">
    <location>
        <begin position="1"/>
        <end position="24"/>
    </location>
</feature>
<keyword evidence="4 7" id="KW-0863">Zinc-finger</keyword>
<name>A0A8J5TVU8_HOMAM</name>
<dbReference type="GO" id="GO:0000978">
    <property type="term" value="F:RNA polymerase II cis-regulatory region sequence-specific DNA binding"/>
    <property type="evidence" value="ECO:0007669"/>
    <property type="project" value="TreeGrafter"/>
</dbReference>
<dbReference type="SMART" id="SM00355">
    <property type="entry name" value="ZnF_C2H2"/>
    <property type="match status" value="3"/>
</dbReference>
<dbReference type="GO" id="GO:0000981">
    <property type="term" value="F:DNA-binding transcription factor activity, RNA polymerase II-specific"/>
    <property type="evidence" value="ECO:0007669"/>
    <property type="project" value="TreeGrafter"/>
</dbReference>
<dbReference type="FunFam" id="3.30.160.60:FF:000018">
    <property type="entry name" value="Krueppel-like factor 15"/>
    <property type="match status" value="1"/>
</dbReference>
<reference evidence="10" key="1">
    <citation type="journal article" date="2021" name="Sci. Adv.">
        <title>The American lobster genome reveals insights on longevity, neural, and immune adaptations.</title>
        <authorList>
            <person name="Polinski J.M."/>
            <person name="Zimin A.V."/>
            <person name="Clark K.F."/>
            <person name="Kohn A.B."/>
            <person name="Sadowski N."/>
            <person name="Timp W."/>
            <person name="Ptitsyn A."/>
            <person name="Khanna P."/>
            <person name="Romanova D.Y."/>
            <person name="Williams P."/>
            <person name="Greenwood S.J."/>
            <person name="Moroz L.L."/>
            <person name="Walt D.R."/>
            <person name="Bodnar A.G."/>
        </authorList>
    </citation>
    <scope>NUCLEOTIDE SEQUENCE</scope>
    <source>
        <strain evidence="10">GMGI-L3</strain>
    </source>
</reference>
<dbReference type="InterPro" id="IPR013087">
    <property type="entry name" value="Znf_C2H2_type"/>
</dbReference>
<evidence type="ECO:0000256" key="7">
    <source>
        <dbReference type="PROSITE-ProRule" id="PRU00042"/>
    </source>
</evidence>
<comment type="caution">
    <text evidence="10">The sequence shown here is derived from an EMBL/GenBank/DDBJ whole genome shotgun (WGS) entry which is preliminary data.</text>
</comment>
<dbReference type="Gene3D" id="3.30.160.60">
    <property type="entry name" value="Classic Zinc Finger"/>
    <property type="match status" value="3"/>
</dbReference>
<evidence type="ECO:0000256" key="5">
    <source>
        <dbReference type="ARBA" id="ARBA00022833"/>
    </source>
</evidence>
<sequence>MQAELDKYLPSLPEQSVQPRRDSASQIDEFFEGEVDPNTVGWVGGRRGATTTTYVSPVSRDPHDEDVFIKPEPIPVDSKLTMWEDVTSSIRHLDPEAQDSSLGGHLGGMSARGYHHISQPHTNTHVKLEEPTLTQCHLSGELPKLLSTPSPPPPLIMPPRLPSLSSTPTSAHPAFRFPSTLGQPTRLCMPPTPPASDHGSPADLHFRRTPPPPYVVPPSPTSSAGVGGIAVCTTSMGGGRSMGGQPLMLSSPSLPSTLLNDSGMVKYSRRNNPELEKRRIHHCDFPGCTKVYTKSSHLKAHQRIHTGEKPYRCHWPECQWRFARSDELTRHYRKHTGAKPFKCKVCERSFARSDHLALHMKRHMPKSQK</sequence>
<dbReference type="PROSITE" id="PS50157">
    <property type="entry name" value="ZINC_FINGER_C2H2_2"/>
    <property type="match status" value="3"/>
</dbReference>
<protein>
    <submittedName>
        <fullName evidence="10">Dendritic arbor reduction protein 1-like</fullName>
    </submittedName>
</protein>
<evidence type="ECO:0000256" key="3">
    <source>
        <dbReference type="ARBA" id="ARBA00022737"/>
    </source>
</evidence>
<feature type="domain" description="C2H2-type" evidence="9">
    <location>
        <begin position="311"/>
        <end position="340"/>
    </location>
</feature>
<dbReference type="FunFam" id="3.30.160.60:FF:000624">
    <property type="entry name" value="zinc finger protein 697"/>
    <property type="match status" value="1"/>
</dbReference>
<dbReference type="AlphaFoldDB" id="A0A8J5TVU8"/>
<evidence type="ECO:0000313" key="11">
    <source>
        <dbReference type="Proteomes" id="UP000747542"/>
    </source>
</evidence>
<comment type="subcellular location">
    <subcellularLocation>
        <location evidence="1">Nucleus</location>
    </subcellularLocation>
</comment>
<evidence type="ECO:0000259" key="9">
    <source>
        <dbReference type="PROSITE" id="PS50157"/>
    </source>
</evidence>
<proteinExistence type="predicted"/>
<accession>A0A8J5TVU8</accession>
<gene>
    <name evidence="10" type="primary">dar1-L</name>
    <name evidence="10" type="ORF">Hamer_G003806</name>
</gene>
<dbReference type="PROSITE" id="PS00028">
    <property type="entry name" value="ZINC_FINGER_C2H2_1"/>
    <property type="match status" value="3"/>
</dbReference>
<dbReference type="SUPFAM" id="SSF57667">
    <property type="entry name" value="beta-beta-alpha zinc fingers"/>
    <property type="match status" value="2"/>
</dbReference>
<dbReference type="InterPro" id="IPR036236">
    <property type="entry name" value="Znf_C2H2_sf"/>
</dbReference>
<keyword evidence="3" id="KW-0677">Repeat</keyword>
<feature type="domain" description="C2H2-type" evidence="9">
    <location>
        <begin position="341"/>
        <end position="368"/>
    </location>
</feature>
<dbReference type="PANTHER" id="PTHR23235:SF166">
    <property type="entry name" value="DENDRITIC ARBOR REDUCTION PROTEIN 1"/>
    <property type="match status" value="1"/>
</dbReference>
<evidence type="ECO:0000256" key="4">
    <source>
        <dbReference type="ARBA" id="ARBA00022771"/>
    </source>
</evidence>
<dbReference type="GO" id="GO:0008270">
    <property type="term" value="F:zinc ion binding"/>
    <property type="evidence" value="ECO:0007669"/>
    <property type="project" value="UniProtKB-KW"/>
</dbReference>
<evidence type="ECO:0000256" key="1">
    <source>
        <dbReference type="ARBA" id="ARBA00004123"/>
    </source>
</evidence>
<evidence type="ECO:0000256" key="8">
    <source>
        <dbReference type="SAM" id="MobiDB-lite"/>
    </source>
</evidence>
<evidence type="ECO:0000256" key="6">
    <source>
        <dbReference type="ARBA" id="ARBA00023242"/>
    </source>
</evidence>
<keyword evidence="6" id="KW-0539">Nucleus</keyword>
<keyword evidence="11" id="KW-1185">Reference proteome</keyword>
<dbReference type="EMBL" id="JAHLQT010000697">
    <property type="protein sequence ID" value="KAG7178052.1"/>
    <property type="molecule type" value="Genomic_DNA"/>
</dbReference>
<feature type="domain" description="C2H2-type" evidence="9">
    <location>
        <begin position="281"/>
        <end position="310"/>
    </location>
</feature>
<dbReference type="Proteomes" id="UP000747542">
    <property type="component" value="Unassembled WGS sequence"/>
</dbReference>
<evidence type="ECO:0000256" key="2">
    <source>
        <dbReference type="ARBA" id="ARBA00022723"/>
    </source>
</evidence>
<organism evidence="10 11">
    <name type="scientific">Homarus americanus</name>
    <name type="common">American lobster</name>
    <dbReference type="NCBI Taxonomy" id="6706"/>
    <lineage>
        <taxon>Eukaryota</taxon>
        <taxon>Metazoa</taxon>
        <taxon>Ecdysozoa</taxon>
        <taxon>Arthropoda</taxon>
        <taxon>Crustacea</taxon>
        <taxon>Multicrustacea</taxon>
        <taxon>Malacostraca</taxon>
        <taxon>Eumalacostraca</taxon>
        <taxon>Eucarida</taxon>
        <taxon>Decapoda</taxon>
        <taxon>Pleocyemata</taxon>
        <taxon>Astacidea</taxon>
        <taxon>Nephropoidea</taxon>
        <taxon>Nephropidae</taxon>
        <taxon>Homarus</taxon>
    </lineage>
</organism>
<keyword evidence="5" id="KW-0862">Zinc</keyword>
<dbReference type="Pfam" id="PF00096">
    <property type="entry name" value="zf-C2H2"/>
    <property type="match status" value="3"/>
</dbReference>
<dbReference type="PANTHER" id="PTHR23235">
    <property type="entry name" value="KRUEPPEL-LIKE TRANSCRIPTION FACTOR"/>
    <property type="match status" value="1"/>
</dbReference>
<dbReference type="GO" id="GO:0005634">
    <property type="term" value="C:nucleus"/>
    <property type="evidence" value="ECO:0007669"/>
    <property type="project" value="UniProtKB-SubCell"/>
</dbReference>
<dbReference type="FunFam" id="3.30.160.60:FF:000021">
    <property type="entry name" value="Basic krueppel-like factor 3"/>
    <property type="match status" value="1"/>
</dbReference>
<keyword evidence="2" id="KW-0479">Metal-binding</keyword>
<evidence type="ECO:0000313" key="10">
    <source>
        <dbReference type="EMBL" id="KAG7178052.1"/>
    </source>
</evidence>